<evidence type="ECO:0000256" key="3">
    <source>
        <dbReference type="ARBA" id="ARBA00017951"/>
    </source>
</evidence>
<feature type="transmembrane region" description="Helical" evidence="10">
    <location>
        <begin position="24"/>
        <end position="43"/>
    </location>
</feature>
<evidence type="ECO:0000313" key="12">
    <source>
        <dbReference type="Proteomes" id="UP001432027"/>
    </source>
</evidence>
<gene>
    <name evidence="11" type="ORF">PENTCL1PPCAC_23514</name>
</gene>
<dbReference type="GO" id="GO:0071816">
    <property type="term" value="P:tail-anchored membrane protein insertion into ER membrane"/>
    <property type="evidence" value="ECO:0007669"/>
    <property type="project" value="InterPro"/>
</dbReference>
<comment type="similarity">
    <text evidence="2">Belongs to the WRB/GET1 family.</text>
</comment>
<comment type="caution">
    <text evidence="11">The sequence shown here is derived from an EMBL/GenBank/DDBJ whole genome shotgun (WGS) entry which is preliminary data.</text>
</comment>
<dbReference type="AlphaFoldDB" id="A0AAV5U3E1"/>
<keyword evidence="6 10" id="KW-1133">Transmembrane helix</keyword>
<accession>A0AAV5U3E1</accession>
<evidence type="ECO:0000313" key="11">
    <source>
        <dbReference type="EMBL" id="GMT01340.1"/>
    </source>
</evidence>
<dbReference type="PANTHER" id="PTHR42650">
    <property type="entry name" value="TAIL-ANCHORED PROTEIN INSERTION RECEPTOR WRB"/>
    <property type="match status" value="1"/>
</dbReference>
<evidence type="ECO:0000256" key="1">
    <source>
        <dbReference type="ARBA" id="ARBA00004477"/>
    </source>
</evidence>
<dbReference type="Pfam" id="PF04420">
    <property type="entry name" value="CHD5"/>
    <property type="match status" value="1"/>
</dbReference>
<dbReference type="Proteomes" id="UP001432027">
    <property type="component" value="Unassembled WGS sequence"/>
</dbReference>
<evidence type="ECO:0000256" key="8">
    <source>
        <dbReference type="ARBA" id="ARBA00032437"/>
    </source>
</evidence>
<keyword evidence="7 10" id="KW-0472">Membrane</keyword>
<comment type="subcellular location">
    <subcellularLocation>
        <location evidence="1">Endoplasmic reticulum membrane</location>
        <topology evidence="1">Multi-pass membrane protein</topology>
    </subcellularLocation>
</comment>
<evidence type="ECO:0000256" key="6">
    <source>
        <dbReference type="ARBA" id="ARBA00022989"/>
    </source>
</evidence>
<dbReference type="Gene3D" id="1.10.287.660">
    <property type="entry name" value="Helix hairpin bin"/>
    <property type="match status" value="1"/>
</dbReference>
<dbReference type="GO" id="GO:0005789">
    <property type="term" value="C:endoplasmic reticulum membrane"/>
    <property type="evidence" value="ECO:0007669"/>
    <property type="project" value="UniProtKB-SubCell"/>
</dbReference>
<sequence length="204" mass="22803">SLQMVEMEVTSSSPPLLSSPEWSLLWQILPWLITPLVLAIYLYQAKLAGLLADAIRMLRANKEQDEKVRKLEADLSALRAEQRLLSPVNDFALYFKKDRAANKLQEQYDQAVSSRSSSTPSSLLLLPISKSIVHLFSLALLNLTPQPAAVCIPYAAFWPFNGLLRFPSVFSSLAESRCDELSTEVSLFVFLYLTILSVKKALGK</sequence>
<reference evidence="11" key="1">
    <citation type="submission" date="2023-10" db="EMBL/GenBank/DDBJ databases">
        <title>Genome assembly of Pristionchus species.</title>
        <authorList>
            <person name="Yoshida K."/>
            <person name="Sommer R.J."/>
        </authorList>
    </citation>
    <scope>NUCLEOTIDE SEQUENCE</scope>
    <source>
        <strain evidence="11">RS0144</strain>
    </source>
</reference>
<dbReference type="InterPro" id="IPR028945">
    <property type="entry name" value="Get1"/>
</dbReference>
<dbReference type="EMBL" id="BTSX01000005">
    <property type="protein sequence ID" value="GMT01340.1"/>
    <property type="molecule type" value="Genomic_DNA"/>
</dbReference>
<dbReference type="GO" id="GO:0043495">
    <property type="term" value="F:protein-membrane adaptor activity"/>
    <property type="evidence" value="ECO:0007669"/>
    <property type="project" value="TreeGrafter"/>
</dbReference>
<evidence type="ECO:0000256" key="9">
    <source>
        <dbReference type="ARBA" id="ARBA00033006"/>
    </source>
</evidence>
<evidence type="ECO:0000256" key="10">
    <source>
        <dbReference type="SAM" id="Phobius"/>
    </source>
</evidence>
<keyword evidence="12" id="KW-1185">Reference proteome</keyword>
<feature type="non-terminal residue" evidence="11">
    <location>
        <position position="1"/>
    </location>
</feature>
<keyword evidence="4 10" id="KW-0812">Transmembrane</keyword>
<protein>
    <recommendedName>
        <fullName evidence="3">Guided entry of tail-anchored proteins factor 1</fullName>
    </recommendedName>
    <alternativeName>
        <fullName evidence="8">Tail-anchored protein insertion receptor WRB</fullName>
    </alternativeName>
    <alternativeName>
        <fullName evidence="9">Tryptophan-rich basic protein</fullName>
    </alternativeName>
</protein>
<evidence type="ECO:0000256" key="7">
    <source>
        <dbReference type="ARBA" id="ARBA00023136"/>
    </source>
</evidence>
<evidence type="ECO:0000256" key="5">
    <source>
        <dbReference type="ARBA" id="ARBA00022824"/>
    </source>
</evidence>
<evidence type="ECO:0000256" key="2">
    <source>
        <dbReference type="ARBA" id="ARBA00010799"/>
    </source>
</evidence>
<keyword evidence="5" id="KW-0256">Endoplasmic reticulum</keyword>
<dbReference type="PANTHER" id="PTHR42650:SF1">
    <property type="entry name" value="GUIDED ENTRY OF TAIL-ANCHORED PROTEINS FACTOR 1"/>
    <property type="match status" value="1"/>
</dbReference>
<evidence type="ECO:0000256" key="4">
    <source>
        <dbReference type="ARBA" id="ARBA00022692"/>
    </source>
</evidence>
<dbReference type="GO" id="GO:0043529">
    <property type="term" value="C:GET complex"/>
    <property type="evidence" value="ECO:0007669"/>
    <property type="project" value="TreeGrafter"/>
</dbReference>
<organism evidence="11 12">
    <name type="scientific">Pristionchus entomophagus</name>
    <dbReference type="NCBI Taxonomy" id="358040"/>
    <lineage>
        <taxon>Eukaryota</taxon>
        <taxon>Metazoa</taxon>
        <taxon>Ecdysozoa</taxon>
        <taxon>Nematoda</taxon>
        <taxon>Chromadorea</taxon>
        <taxon>Rhabditida</taxon>
        <taxon>Rhabditina</taxon>
        <taxon>Diplogasteromorpha</taxon>
        <taxon>Diplogasteroidea</taxon>
        <taxon>Neodiplogasteridae</taxon>
        <taxon>Pristionchus</taxon>
    </lineage>
</organism>
<name>A0AAV5U3E1_9BILA</name>
<proteinExistence type="inferred from homology"/>
<dbReference type="InterPro" id="IPR029012">
    <property type="entry name" value="Helix_hairpin_bin_sf"/>
</dbReference>